<proteinExistence type="predicted"/>
<dbReference type="EMBL" id="LAZR01006357">
    <property type="protein sequence ID" value="KKM92707.1"/>
    <property type="molecule type" value="Genomic_DNA"/>
</dbReference>
<dbReference type="AlphaFoldDB" id="A0A0F9PHB2"/>
<protein>
    <submittedName>
        <fullName evidence="1">Uncharacterized protein</fullName>
    </submittedName>
</protein>
<comment type="caution">
    <text evidence="1">The sequence shown here is derived from an EMBL/GenBank/DDBJ whole genome shotgun (WGS) entry which is preliminary data.</text>
</comment>
<sequence>MTEPKSNPLSAEGLRLLGAFREATGDPIGADQLARGIKVAHKIGGQGCRYCGDEKAETRFGMCFKCAMKDEPKPGKGDK</sequence>
<gene>
    <name evidence="1" type="ORF">LCGC14_1215830</name>
</gene>
<reference evidence="1" key="1">
    <citation type="journal article" date="2015" name="Nature">
        <title>Complex archaea that bridge the gap between prokaryotes and eukaryotes.</title>
        <authorList>
            <person name="Spang A."/>
            <person name="Saw J.H."/>
            <person name="Jorgensen S.L."/>
            <person name="Zaremba-Niedzwiedzka K."/>
            <person name="Martijn J."/>
            <person name="Lind A.E."/>
            <person name="van Eijk R."/>
            <person name="Schleper C."/>
            <person name="Guy L."/>
            <person name="Ettema T.J."/>
        </authorList>
    </citation>
    <scope>NUCLEOTIDE SEQUENCE</scope>
</reference>
<organism evidence="1">
    <name type="scientific">marine sediment metagenome</name>
    <dbReference type="NCBI Taxonomy" id="412755"/>
    <lineage>
        <taxon>unclassified sequences</taxon>
        <taxon>metagenomes</taxon>
        <taxon>ecological metagenomes</taxon>
    </lineage>
</organism>
<evidence type="ECO:0000313" key="1">
    <source>
        <dbReference type="EMBL" id="KKM92707.1"/>
    </source>
</evidence>
<name>A0A0F9PHB2_9ZZZZ</name>
<accession>A0A0F9PHB2</accession>